<dbReference type="Proteomes" id="UP000564806">
    <property type="component" value="Unassembled WGS sequence"/>
</dbReference>
<dbReference type="AlphaFoldDB" id="A0A850ESW5"/>
<comment type="caution">
    <text evidence="1">The sequence shown here is derived from an EMBL/GenBank/DDBJ whole genome shotgun (WGS) entry which is preliminary data.</text>
</comment>
<evidence type="ECO:0000313" key="1">
    <source>
        <dbReference type="EMBL" id="NUU64283.1"/>
    </source>
</evidence>
<accession>A0A850ESW5</accession>
<organism evidence="1 2">
    <name type="scientific">Paenibacillus agri</name>
    <dbReference type="NCBI Taxonomy" id="2744309"/>
    <lineage>
        <taxon>Bacteria</taxon>
        <taxon>Bacillati</taxon>
        <taxon>Bacillota</taxon>
        <taxon>Bacilli</taxon>
        <taxon>Bacillales</taxon>
        <taxon>Paenibacillaceae</taxon>
        <taxon>Paenibacillus</taxon>
    </lineage>
</organism>
<sequence>MSTALLQELNQELRRLYIAGSDLAAGDFRLKRLLPQFQQLGERSPVFKRLGEGISSLVEQAEEQGTASAVKLQDLALLLGSILYTQGSTVPLAEPGKLASRPILLKTNLSYRKLAEVQQALSTTGSGRYEIVKDAYEQGVFQDLRLLPAAIAALRDPYSELAEFARDAILPAYGKPITAFLLEGFDPSGGKSESRKLHVIERVSGAEQMDFICQAAENGSDEVRTTAIRLLAGYAGYEAALLNFSMEKKKPIREAAFRALAASETVQAADRLYEAFSGKDIELAASALSESERLDARIVRDFAADLEKTPEVKGDKKREESLRTRLNHYQLAVVGKYSEGLTEIYSSILQQHSLYTSLGWIELVDWAANYIGSLNTLEGLTLIQQVEEKNHRYLPHAFQLAFRLWSPAVLYEQYAEPLANQLDATPDKGTKQREQKLLQVIEDLVIQRSYQTYDAVWRPSSSRYYAISSLEPVSPEEIADCWDTRWLRWSLEKNKPELVSAFARPGESLIQKYLLRKLNNNPEFRNKYASLLLMGLERVGAELDVRQEALMAALEDKRNNNCYVLDIYVFDLLCGLPSSFLPRLEAVLPTYRYEAGEQLSYVIRTLSQRGEQ</sequence>
<reference evidence="1" key="1">
    <citation type="submission" date="2020-06" db="EMBL/GenBank/DDBJ databases">
        <title>Paenibacillus sp. nov., isolated from soil.</title>
        <authorList>
            <person name="Seo Y.L."/>
        </authorList>
    </citation>
    <scope>NUCLEOTIDE SEQUENCE [LARGE SCALE GENOMIC DNA]</scope>
    <source>
        <strain evidence="1">JW14</strain>
    </source>
</reference>
<protein>
    <submittedName>
        <fullName evidence="1">HEAT repeat domain-containing protein</fullName>
    </submittedName>
</protein>
<dbReference type="EMBL" id="JABWCS010000221">
    <property type="protein sequence ID" value="NUU64283.1"/>
    <property type="molecule type" value="Genomic_DNA"/>
</dbReference>
<gene>
    <name evidence="1" type="ORF">HPT30_28415</name>
</gene>
<dbReference type="RefSeq" id="WP_175374608.1">
    <property type="nucleotide sequence ID" value="NZ_JABWCS010000221.1"/>
</dbReference>
<name>A0A850ESW5_9BACL</name>
<proteinExistence type="predicted"/>
<evidence type="ECO:0000313" key="2">
    <source>
        <dbReference type="Proteomes" id="UP000564806"/>
    </source>
</evidence>
<keyword evidence="2" id="KW-1185">Reference proteome</keyword>